<dbReference type="InterPro" id="IPR032508">
    <property type="entry name" value="FecR_C"/>
</dbReference>
<dbReference type="InterPro" id="IPR012373">
    <property type="entry name" value="Ferrdict_sens_TM"/>
</dbReference>
<keyword evidence="1" id="KW-0812">Transmembrane</keyword>
<organism evidence="4 5">
    <name type="scientific">Sphingobacterium faecale</name>
    <dbReference type="NCBI Taxonomy" id="2803775"/>
    <lineage>
        <taxon>Bacteria</taxon>
        <taxon>Pseudomonadati</taxon>
        <taxon>Bacteroidota</taxon>
        <taxon>Sphingobacteriia</taxon>
        <taxon>Sphingobacteriales</taxon>
        <taxon>Sphingobacteriaceae</taxon>
        <taxon>Sphingobacterium</taxon>
    </lineage>
</organism>
<proteinExistence type="predicted"/>
<reference evidence="4 5" key="1">
    <citation type="submission" date="2021-01" db="EMBL/GenBank/DDBJ databases">
        <title>C459-1 draft genome sequence.</title>
        <authorList>
            <person name="Zhang X.-F."/>
        </authorList>
    </citation>
    <scope>NUCLEOTIDE SEQUENCE [LARGE SCALE GENOMIC DNA]</scope>
    <source>
        <strain evidence="5">C459-1</strain>
    </source>
</reference>
<dbReference type="RefSeq" id="WP_202103253.1">
    <property type="nucleotide sequence ID" value="NZ_JAERTY010000006.1"/>
</dbReference>
<dbReference type="Pfam" id="PF16344">
    <property type="entry name" value="FecR_C"/>
    <property type="match status" value="1"/>
</dbReference>
<dbReference type="Proteomes" id="UP000625283">
    <property type="component" value="Unassembled WGS sequence"/>
</dbReference>
<dbReference type="EMBL" id="JAERTY010000006">
    <property type="protein sequence ID" value="MBL1409496.1"/>
    <property type="molecule type" value="Genomic_DNA"/>
</dbReference>
<evidence type="ECO:0000259" key="3">
    <source>
        <dbReference type="Pfam" id="PF16344"/>
    </source>
</evidence>
<sequence>MKEENRKKLILKYLTNKASEKEILVFFEEMKEDTFVALLEELEISRVNAAPKQPWFRFAYWAAAASILLAIGTVIYFWAGSYLSEHTKDSIAALEQYRPAENKAIMTIDGERVAVLSDSAEYVDRLSFFEKEKEIQYVTVETQVANVFRMALPDGSIVYLNAESKLKFPKKFSSASDRQVELEGEAYFEVKSDINHPFIVATSVKREEQLRQMDVRVTGTKFLVSNYRDQSDAHTVLLEGKVAVNTAKIDPGYIYQMDKEGQQVYKLSSLRKYVDWVEGTFEFEGEQITDILRKIEKWYGVKFIGKKATNKYSFGGVISRSVPLKDILNLLEENTDLRFEQATGNQITILLK</sequence>
<gene>
    <name evidence="4" type="ORF">JKG61_12100</name>
</gene>
<dbReference type="InterPro" id="IPR006860">
    <property type="entry name" value="FecR"/>
</dbReference>
<dbReference type="Gene3D" id="2.60.120.1440">
    <property type="match status" value="1"/>
</dbReference>
<feature type="domain" description="Protein FecR C-terminal" evidence="3">
    <location>
        <begin position="281"/>
        <end position="349"/>
    </location>
</feature>
<keyword evidence="1" id="KW-0472">Membrane</keyword>
<name>A0ABS1R6J8_9SPHI</name>
<evidence type="ECO:0000256" key="1">
    <source>
        <dbReference type="SAM" id="Phobius"/>
    </source>
</evidence>
<evidence type="ECO:0000313" key="4">
    <source>
        <dbReference type="EMBL" id="MBL1409496.1"/>
    </source>
</evidence>
<keyword evidence="1" id="KW-1133">Transmembrane helix</keyword>
<protein>
    <submittedName>
        <fullName evidence="4">FecR family protein</fullName>
    </submittedName>
</protein>
<comment type="caution">
    <text evidence="4">The sequence shown here is derived from an EMBL/GenBank/DDBJ whole genome shotgun (WGS) entry which is preliminary data.</text>
</comment>
<evidence type="ECO:0000313" key="5">
    <source>
        <dbReference type="Proteomes" id="UP000625283"/>
    </source>
</evidence>
<feature type="transmembrane region" description="Helical" evidence="1">
    <location>
        <begin position="58"/>
        <end position="79"/>
    </location>
</feature>
<dbReference type="Pfam" id="PF04773">
    <property type="entry name" value="FecR"/>
    <property type="match status" value="1"/>
</dbReference>
<feature type="domain" description="FecR protein" evidence="2">
    <location>
        <begin position="139"/>
        <end position="242"/>
    </location>
</feature>
<dbReference type="PANTHER" id="PTHR30273">
    <property type="entry name" value="PERIPLASMIC SIGNAL SENSOR AND SIGMA FACTOR ACTIVATOR FECR-RELATED"/>
    <property type="match status" value="1"/>
</dbReference>
<evidence type="ECO:0000259" key="2">
    <source>
        <dbReference type="Pfam" id="PF04773"/>
    </source>
</evidence>
<dbReference type="Gene3D" id="3.55.50.30">
    <property type="match status" value="1"/>
</dbReference>
<dbReference type="PANTHER" id="PTHR30273:SF2">
    <property type="entry name" value="PROTEIN FECR"/>
    <property type="match status" value="1"/>
</dbReference>
<accession>A0ABS1R6J8</accession>
<keyword evidence="5" id="KW-1185">Reference proteome</keyword>